<feature type="domain" description="SET" evidence="1">
    <location>
        <begin position="19"/>
        <end position="134"/>
    </location>
</feature>
<evidence type="ECO:0000259" key="1">
    <source>
        <dbReference type="PROSITE" id="PS50280"/>
    </source>
</evidence>
<evidence type="ECO:0000313" key="2">
    <source>
        <dbReference type="EMBL" id="GLR92197.1"/>
    </source>
</evidence>
<sequence>MFKSSEANSMEEKVFDRSNALYVRTVPRKGRGVFANITFKTGDVIDRAPTWGFDHAAAELLDRTGVLEYYFVRQDRNQTEPLTGYVVFGLSSLMNHSSNPNAERVWADKESGTWVSIVALKDIAVDEEITHRYINVSDYPPSVKFFD</sequence>
<dbReference type="Pfam" id="PF00856">
    <property type="entry name" value="SET"/>
    <property type="match status" value="1"/>
</dbReference>
<dbReference type="Proteomes" id="UP001156905">
    <property type="component" value="Unassembled WGS sequence"/>
</dbReference>
<dbReference type="InterPro" id="IPR046341">
    <property type="entry name" value="SET_dom_sf"/>
</dbReference>
<dbReference type="EMBL" id="BSOW01000071">
    <property type="protein sequence ID" value="GLR92197.1"/>
    <property type="molecule type" value="Genomic_DNA"/>
</dbReference>
<dbReference type="Gene3D" id="2.170.270.10">
    <property type="entry name" value="SET domain"/>
    <property type="match status" value="1"/>
</dbReference>
<dbReference type="PANTHER" id="PTHR47436">
    <property type="entry name" value="HISTONE-LYSINE N-METHYLTRANSFERASE ATXR2"/>
    <property type="match status" value="1"/>
</dbReference>
<proteinExistence type="predicted"/>
<evidence type="ECO:0000313" key="3">
    <source>
        <dbReference type="Proteomes" id="UP001156905"/>
    </source>
</evidence>
<accession>A0ABQ6BCZ9</accession>
<dbReference type="InterPro" id="IPR044237">
    <property type="entry name" value="ATXR2-like"/>
</dbReference>
<protein>
    <submittedName>
        <fullName evidence="2">SET domain-containing protein-lysine N-methyltransferase</fullName>
    </submittedName>
</protein>
<name>A0ABQ6BCZ9_9BRAD</name>
<reference evidence="3" key="1">
    <citation type="journal article" date="2019" name="Int. J. Syst. Evol. Microbiol.">
        <title>The Global Catalogue of Microorganisms (GCM) 10K type strain sequencing project: providing services to taxonomists for standard genome sequencing and annotation.</title>
        <authorList>
            <consortium name="The Broad Institute Genomics Platform"/>
            <consortium name="The Broad Institute Genome Sequencing Center for Infectious Disease"/>
            <person name="Wu L."/>
            <person name="Ma J."/>
        </authorList>
    </citation>
    <scope>NUCLEOTIDE SEQUENCE [LARGE SCALE GENOMIC DNA]</scope>
    <source>
        <strain evidence="3">NBRC 102520</strain>
    </source>
</reference>
<keyword evidence="3" id="KW-1185">Reference proteome</keyword>
<dbReference type="SUPFAM" id="SSF82199">
    <property type="entry name" value="SET domain"/>
    <property type="match status" value="1"/>
</dbReference>
<dbReference type="InterPro" id="IPR001214">
    <property type="entry name" value="SET_dom"/>
</dbReference>
<dbReference type="SMART" id="SM00317">
    <property type="entry name" value="SET"/>
    <property type="match status" value="1"/>
</dbReference>
<organism evidence="2 3">
    <name type="scientific">Bradyrhizobium iriomotense</name>
    <dbReference type="NCBI Taxonomy" id="441950"/>
    <lineage>
        <taxon>Bacteria</taxon>
        <taxon>Pseudomonadati</taxon>
        <taxon>Pseudomonadota</taxon>
        <taxon>Alphaproteobacteria</taxon>
        <taxon>Hyphomicrobiales</taxon>
        <taxon>Nitrobacteraceae</taxon>
        <taxon>Bradyrhizobium</taxon>
    </lineage>
</organism>
<dbReference type="PROSITE" id="PS50280">
    <property type="entry name" value="SET"/>
    <property type="match status" value="1"/>
</dbReference>
<dbReference type="PANTHER" id="PTHR47436:SF1">
    <property type="entry name" value="SET DOMAIN-CONTAINING PROTEIN"/>
    <property type="match status" value="1"/>
</dbReference>
<gene>
    <name evidence="2" type="ORF">GCM10007857_89170</name>
</gene>
<comment type="caution">
    <text evidence="2">The sequence shown here is derived from an EMBL/GenBank/DDBJ whole genome shotgun (WGS) entry which is preliminary data.</text>
</comment>